<dbReference type="Gene3D" id="1.10.443.10">
    <property type="entry name" value="Intergrase catalytic core"/>
    <property type="match status" value="1"/>
</dbReference>
<comment type="caution">
    <text evidence="3">The sequence shown here is derived from an EMBL/GenBank/DDBJ whole genome shotgun (WGS) entry which is preliminary data.</text>
</comment>
<organism evidence="3">
    <name type="scientific">bioreactor metagenome</name>
    <dbReference type="NCBI Taxonomy" id="1076179"/>
    <lineage>
        <taxon>unclassified sequences</taxon>
        <taxon>metagenomes</taxon>
        <taxon>ecological metagenomes</taxon>
    </lineage>
</organism>
<dbReference type="GO" id="GO:0006310">
    <property type="term" value="P:DNA recombination"/>
    <property type="evidence" value="ECO:0007669"/>
    <property type="project" value="UniProtKB-KW"/>
</dbReference>
<name>A0A645EY45_9ZZZZ</name>
<dbReference type="AlphaFoldDB" id="A0A645EY45"/>
<dbReference type="EMBL" id="VSSQ01052920">
    <property type="protein sequence ID" value="MPN06965.1"/>
    <property type="molecule type" value="Genomic_DNA"/>
</dbReference>
<dbReference type="GO" id="GO:0015074">
    <property type="term" value="P:DNA integration"/>
    <property type="evidence" value="ECO:0007669"/>
    <property type="project" value="InterPro"/>
</dbReference>
<dbReference type="PANTHER" id="PTHR30349:SF81">
    <property type="entry name" value="TYROSINE RECOMBINASE XERC"/>
    <property type="match status" value="1"/>
</dbReference>
<dbReference type="InterPro" id="IPR002104">
    <property type="entry name" value="Integrase_catalytic"/>
</dbReference>
<keyword evidence="1" id="KW-0233">DNA recombination</keyword>
<dbReference type="InterPro" id="IPR011010">
    <property type="entry name" value="DNA_brk_join_enz"/>
</dbReference>
<dbReference type="InterPro" id="IPR050090">
    <property type="entry name" value="Tyrosine_recombinase_XerCD"/>
</dbReference>
<evidence type="ECO:0000256" key="1">
    <source>
        <dbReference type="ARBA" id="ARBA00023172"/>
    </source>
</evidence>
<reference evidence="3" key="1">
    <citation type="submission" date="2019-08" db="EMBL/GenBank/DDBJ databases">
        <authorList>
            <person name="Kucharzyk K."/>
            <person name="Murdoch R.W."/>
            <person name="Higgins S."/>
            <person name="Loffler F."/>
        </authorList>
    </citation>
    <scope>NUCLEOTIDE SEQUENCE</scope>
</reference>
<dbReference type="Pfam" id="PF00589">
    <property type="entry name" value="Phage_integrase"/>
    <property type="match status" value="1"/>
</dbReference>
<sequence length="231" mass="26158">MSAASVTRRLSVVKGFYKYMLNAGILTENRAADVKASGFERKTPDILSRTEVEKLLAQPDITDPKGIRDRAMLEVMYATGMRVTELLDLRISDYVPRTKTIICSSAKRPRSFELYPIAAKCLGDYLKNSRQSFIKQSSDCVYIFINFNGERMTRQGFWKLLKYYAEASGISNQISPHTLRHSFATHLLENGAEPRDVQELLGNRDGAAVKEYLNYIKSKAMGKAIKHHPRA</sequence>
<evidence type="ECO:0000313" key="3">
    <source>
        <dbReference type="EMBL" id="MPN06965.1"/>
    </source>
</evidence>
<dbReference type="PROSITE" id="PS51898">
    <property type="entry name" value="TYR_RECOMBINASE"/>
    <property type="match status" value="1"/>
</dbReference>
<dbReference type="SUPFAM" id="SSF56349">
    <property type="entry name" value="DNA breaking-rejoining enzymes"/>
    <property type="match status" value="1"/>
</dbReference>
<evidence type="ECO:0000259" key="2">
    <source>
        <dbReference type="PROSITE" id="PS51898"/>
    </source>
</evidence>
<proteinExistence type="predicted"/>
<protein>
    <submittedName>
        <fullName evidence="3">Tyrosine recombinase XerD</fullName>
    </submittedName>
</protein>
<feature type="domain" description="Tyr recombinase" evidence="2">
    <location>
        <begin position="42"/>
        <end position="227"/>
    </location>
</feature>
<dbReference type="GO" id="GO:0003677">
    <property type="term" value="F:DNA binding"/>
    <property type="evidence" value="ECO:0007669"/>
    <property type="project" value="InterPro"/>
</dbReference>
<dbReference type="InterPro" id="IPR013762">
    <property type="entry name" value="Integrase-like_cat_sf"/>
</dbReference>
<dbReference type="PANTHER" id="PTHR30349">
    <property type="entry name" value="PHAGE INTEGRASE-RELATED"/>
    <property type="match status" value="1"/>
</dbReference>
<gene>
    <name evidence="3" type="primary">xerD_93</name>
    <name evidence="3" type="ORF">SDC9_154222</name>
</gene>
<accession>A0A645EY45</accession>